<dbReference type="PANTHER" id="PTHR43806:SF67">
    <property type="entry name" value="EGF-LIKE DOMAIN-CONTAINING PROTEIN"/>
    <property type="match status" value="1"/>
</dbReference>
<dbReference type="InterPro" id="IPR008969">
    <property type="entry name" value="CarboxyPept-like_regulatory"/>
</dbReference>
<dbReference type="InterPro" id="IPR024361">
    <property type="entry name" value="BACON"/>
</dbReference>
<dbReference type="Pfam" id="PF13620">
    <property type="entry name" value="CarboxypepD_reg"/>
    <property type="match status" value="3"/>
</dbReference>
<comment type="catalytic activity">
    <reaction evidence="1">
        <text>Endohydrolysis of (1-&gt;4)-alpha-D-glucosidic linkages in polysaccharides containing three or more (1-&gt;4)-alpha-linked D-glucose units.</text>
        <dbReference type="EC" id="3.2.1.1"/>
    </reaction>
</comment>
<feature type="active site" description="Charge relay system" evidence="8">
    <location>
        <position position="162"/>
    </location>
</feature>
<evidence type="ECO:0000256" key="5">
    <source>
        <dbReference type="ARBA" id="ARBA00022801"/>
    </source>
</evidence>
<dbReference type="Proteomes" id="UP000248544">
    <property type="component" value="Unassembled WGS sequence"/>
</dbReference>
<dbReference type="Pfam" id="PF00082">
    <property type="entry name" value="Peptidase_S8"/>
    <property type="match status" value="1"/>
</dbReference>
<keyword evidence="4 8" id="KW-0645">Protease</keyword>
<dbReference type="GO" id="GO:0030246">
    <property type="term" value="F:carbohydrate binding"/>
    <property type="evidence" value="ECO:0007669"/>
    <property type="project" value="InterPro"/>
</dbReference>
<comment type="caution">
    <text evidence="12">The sequence shown here is derived from an EMBL/GenBank/DDBJ whole genome shotgun (WGS) entry which is preliminary data.</text>
</comment>
<evidence type="ECO:0000256" key="3">
    <source>
        <dbReference type="ARBA" id="ARBA00012595"/>
    </source>
</evidence>
<dbReference type="EMBL" id="POUA01000261">
    <property type="protein sequence ID" value="PZG36353.1"/>
    <property type="molecule type" value="Genomic_DNA"/>
</dbReference>
<protein>
    <recommendedName>
        <fullName evidence="3">alpha-amylase</fullName>
        <ecNumber evidence="3">3.2.1.1</ecNumber>
    </recommendedName>
    <alternativeName>
        <fullName evidence="7">1,4-alpha-D-glucan glucanohydrolase</fullName>
    </alternativeName>
</protein>
<evidence type="ECO:0000313" key="12">
    <source>
        <dbReference type="EMBL" id="PZG36353.1"/>
    </source>
</evidence>
<dbReference type="InterPro" id="IPR021720">
    <property type="entry name" value="Malectin_dom"/>
</dbReference>
<comment type="similarity">
    <text evidence="2 8">Belongs to the peptidase S8 family.</text>
</comment>
<feature type="domain" description="Peptidase S8/S53" evidence="9">
    <location>
        <begin position="153"/>
        <end position="415"/>
    </location>
</feature>
<proteinExistence type="inferred from homology"/>
<accession>A0A2W2FL28</accession>
<evidence type="ECO:0000259" key="9">
    <source>
        <dbReference type="Pfam" id="PF00082"/>
    </source>
</evidence>
<keyword evidence="5 8" id="KW-0378">Hydrolase</keyword>
<dbReference type="InterPro" id="IPR000209">
    <property type="entry name" value="Peptidase_S8/S53_dom"/>
</dbReference>
<feature type="domain" description="Malectin" evidence="10">
    <location>
        <begin position="982"/>
        <end position="1129"/>
    </location>
</feature>
<sequence>MAQAAAPDPSKIAKTVQAQLDTTGKATYWVRLKGEADLGAARRAETKDDKAAQVYRAKTKQATSSQANLRELLESRHADFSAYWIVNEVRVTAGSELTAEIAKLPEVESITPDTTVTLPKPVPGQAAAKVNAVEWNVDRINAPRVWGERDDRGEGVVVASIDSGADFDHPDLAASYRGGNADGTVSHAYNWYDATGTCPSAAPCDEYGHGTHVHGTMTGANGIGVAPGARWIAVKSCLNGRCGREALLAAAQWMVAPTDLNGRNPRTDLAPDIVNSSWGGRGLDDWYKESVDAWIAAGIFPVFSNGNSGPACRTSDSPAQYVQSYSVGGFDVNNALYNRSSKGEGENGEIKPNIAAPAVDVRSSVPGGGYEIHSGTSMAAPHVAATVALIWSAAPSLQGKVAATRQVLDGSAVDVDDTSCGGTATDNNVWGEGRLDAYAAVQAAPRDPLGDLRGTATSDGSPISGAVVSVRGPVERDLTTGPDGTFAVPRLLAGDYRVSVTRFGYDTTTANVTIAAGQSAAADIVLPRTPTAVVSGTITTTGAPEPGATVEAVDTPVRAVTDAAGRYRMTLPHGDHTLRVVPASRCSAGASAPVTVAGEATRDIDLPLRSDTFGYTCSDGPHEFVAGTDKLDLWGDDDARWVDLPFPVPYYGKGTKMAWVNTNGYIGLDTDYEINSGNSGLPTEFIPDNTVYPFWDDIVVDDAGAIYTGVTGVAPHRRYVVEWRNVTFQGRRDHRVTFSALLGEDGSIGFRYKDIDSADERGASATIGIENATSTDALMYSFNEPAVSSGRGIEITPSGHGLVGGVVTDANDGKPLAGATVAIGDVTTLTTGEDGAFFGQVLSGDHQVKVSMEHYGTVEKPITITPGEPTRFDTKLITGSVSASTTELTAVMHTDSTRSKTLRLTNLGAPVAYTATGDRSWFDVSPKAGELAAGQAADVKVTFDSTGKEPGTYWLGKLRVKSASGRQPVIDIKVTLVVTKLQIAVDAGGSGPVTDAGGDAWTPDRRYTEGSYGYIAARNRTEATSRTIKGTEDQALYRTARESMLEYRFDDIPDGVYTVELDFADLRSTRPGARVFDVLVEGALAIPALDLALESGTYTASARQYTVRVDDGQLNVRFATRQGTTIVNAIRVSERSDRADG</sequence>
<dbReference type="GO" id="GO:0004252">
    <property type="term" value="F:serine-type endopeptidase activity"/>
    <property type="evidence" value="ECO:0007669"/>
    <property type="project" value="UniProtKB-UniRule"/>
</dbReference>
<dbReference type="Gene3D" id="3.40.50.200">
    <property type="entry name" value="Peptidase S8/S53 domain"/>
    <property type="match status" value="1"/>
</dbReference>
<dbReference type="GO" id="GO:0006508">
    <property type="term" value="P:proteolysis"/>
    <property type="evidence" value="ECO:0007669"/>
    <property type="project" value="UniProtKB-KW"/>
</dbReference>
<reference evidence="12 13" key="1">
    <citation type="submission" date="2018-01" db="EMBL/GenBank/DDBJ databases">
        <title>Draft genome sequence of Sphaerisporangium sp. 7K107.</title>
        <authorList>
            <person name="Sahin N."/>
            <person name="Saygin H."/>
            <person name="Ay H."/>
        </authorList>
    </citation>
    <scope>NUCLEOTIDE SEQUENCE [LARGE SCALE GENOMIC DNA]</scope>
    <source>
        <strain evidence="12 13">7K107</strain>
    </source>
</reference>
<dbReference type="PROSITE" id="PS51892">
    <property type="entry name" value="SUBTILASE"/>
    <property type="match status" value="1"/>
</dbReference>
<dbReference type="GO" id="GO:0005975">
    <property type="term" value="P:carbohydrate metabolic process"/>
    <property type="evidence" value="ECO:0007669"/>
    <property type="project" value="UniProtKB-ARBA"/>
</dbReference>
<dbReference type="Gene3D" id="2.60.40.1120">
    <property type="entry name" value="Carboxypeptidase-like, regulatory domain"/>
    <property type="match status" value="3"/>
</dbReference>
<organism evidence="12 13">
    <name type="scientific">Spongiactinospora gelatinilytica</name>
    <dbReference type="NCBI Taxonomy" id="2666298"/>
    <lineage>
        <taxon>Bacteria</taxon>
        <taxon>Bacillati</taxon>
        <taxon>Actinomycetota</taxon>
        <taxon>Actinomycetes</taxon>
        <taxon>Streptosporangiales</taxon>
        <taxon>Streptosporangiaceae</taxon>
        <taxon>Spongiactinospora</taxon>
    </lineage>
</organism>
<evidence type="ECO:0000256" key="6">
    <source>
        <dbReference type="ARBA" id="ARBA00022825"/>
    </source>
</evidence>
<evidence type="ECO:0000259" key="11">
    <source>
        <dbReference type="Pfam" id="PF19190"/>
    </source>
</evidence>
<keyword evidence="6 8" id="KW-0720">Serine protease</keyword>
<dbReference type="InterPro" id="IPR023828">
    <property type="entry name" value="Peptidase_S8_Ser-AS"/>
</dbReference>
<feature type="active site" description="Charge relay system" evidence="8">
    <location>
        <position position="209"/>
    </location>
</feature>
<dbReference type="InterPro" id="IPR015500">
    <property type="entry name" value="Peptidase_S8_subtilisin-rel"/>
</dbReference>
<dbReference type="SUPFAM" id="SSF49785">
    <property type="entry name" value="Galactose-binding domain-like"/>
    <property type="match status" value="1"/>
</dbReference>
<dbReference type="Pfam" id="PF19190">
    <property type="entry name" value="BACON_2"/>
    <property type="match status" value="1"/>
</dbReference>
<evidence type="ECO:0000256" key="2">
    <source>
        <dbReference type="ARBA" id="ARBA00011073"/>
    </source>
</evidence>
<keyword evidence="13" id="KW-1185">Reference proteome</keyword>
<dbReference type="InterPro" id="IPR050131">
    <property type="entry name" value="Peptidase_S8_subtilisin-like"/>
</dbReference>
<gene>
    <name evidence="12" type="ORF">C1I98_26960</name>
</gene>
<dbReference type="SUPFAM" id="SSF49452">
    <property type="entry name" value="Starch-binding domain-like"/>
    <property type="match status" value="2"/>
</dbReference>
<evidence type="ECO:0000259" key="10">
    <source>
        <dbReference type="Pfam" id="PF11721"/>
    </source>
</evidence>
<dbReference type="EC" id="3.2.1.1" evidence="3"/>
<name>A0A2W2FL28_9ACTN</name>
<feature type="domain" description="BACON" evidence="11">
    <location>
        <begin position="882"/>
        <end position="953"/>
    </location>
</feature>
<dbReference type="AlphaFoldDB" id="A0A2W2FL28"/>
<dbReference type="SUPFAM" id="SSF52743">
    <property type="entry name" value="Subtilisin-like"/>
    <property type="match status" value="1"/>
</dbReference>
<evidence type="ECO:0000256" key="8">
    <source>
        <dbReference type="PROSITE-ProRule" id="PRU01240"/>
    </source>
</evidence>
<evidence type="ECO:0000313" key="13">
    <source>
        <dbReference type="Proteomes" id="UP000248544"/>
    </source>
</evidence>
<dbReference type="InterPro" id="IPR013783">
    <property type="entry name" value="Ig-like_fold"/>
</dbReference>
<feature type="active site" description="Charge relay system" evidence="8">
    <location>
        <position position="377"/>
    </location>
</feature>
<dbReference type="Gene3D" id="2.60.120.430">
    <property type="entry name" value="Galactose-binding lectin"/>
    <property type="match status" value="1"/>
</dbReference>
<dbReference type="Gene3D" id="2.60.40.10">
    <property type="entry name" value="Immunoglobulins"/>
    <property type="match status" value="1"/>
</dbReference>
<evidence type="ECO:0000256" key="7">
    <source>
        <dbReference type="ARBA" id="ARBA00030238"/>
    </source>
</evidence>
<evidence type="ECO:0000256" key="1">
    <source>
        <dbReference type="ARBA" id="ARBA00000548"/>
    </source>
</evidence>
<dbReference type="Pfam" id="PF11721">
    <property type="entry name" value="Malectin"/>
    <property type="match status" value="1"/>
</dbReference>
<dbReference type="InterPro" id="IPR036852">
    <property type="entry name" value="Peptidase_S8/S53_dom_sf"/>
</dbReference>
<dbReference type="GO" id="GO:0004556">
    <property type="term" value="F:alpha-amylase activity"/>
    <property type="evidence" value="ECO:0007669"/>
    <property type="project" value="UniProtKB-EC"/>
</dbReference>
<dbReference type="PRINTS" id="PR00723">
    <property type="entry name" value="SUBTILISIN"/>
</dbReference>
<dbReference type="SUPFAM" id="SSF49464">
    <property type="entry name" value="Carboxypeptidase regulatory domain-like"/>
    <property type="match status" value="1"/>
</dbReference>
<dbReference type="InterPro" id="IPR008979">
    <property type="entry name" value="Galactose-bd-like_sf"/>
</dbReference>
<dbReference type="InterPro" id="IPR013784">
    <property type="entry name" value="Carb-bd-like_fold"/>
</dbReference>
<dbReference type="PROSITE" id="PS00138">
    <property type="entry name" value="SUBTILASE_SER"/>
    <property type="match status" value="1"/>
</dbReference>
<evidence type="ECO:0000256" key="4">
    <source>
        <dbReference type="ARBA" id="ARBA00022670"/>
    </source>
</evidence>
<dbReference type="PANTHER" id="PTHR43806">
    <property type="entry name" value="PEPTIDASE S8"/>
    <property type="match status" value="1"/>
</dbReference>